<evidence type="ECO:0000313" key="5">
    <source>
        <dbReference type="EMBL" id="ABB05801.1"/>
    </source>
</evidence>
<dbReference type="PRINTS" id="PR00032">
    <property type="entry name" value="HTHARAC"/>
</dbReference>
<gene>
    <name evidence="5" type="ordered locus">Bcep18194_C6754</name>
</gene>
<dbReference type="InterPro" id="IPR020449">
    <property type="entry name" value="Tscrpt_reg_AraC-type_HTH"/>
</dbReference>
<keyword evidence="3" id="KW-0804">Transcription</keyword>
<dbReference type="HOGENOM" id="CLU_047522_0_0_4"/>
<evidence type="ECO:0000313" key="6">
    <source>
        <dbReference type="Proteomes" id="UP000002705"/>
    </source>
</evidence>
<dbReference type="KEGG" id="bur:Bcep18194_C6754"/>
<dbReference type="Pfam" id="PF12833">
    <property type="entry name" value="HTH_18"/>
    <property type="match status" value="1"/>
</dbReference>
<reference evidence="5" key="1">
    <citation type="submission" date="2009-01" db="EMBL/GenBank/DDBJ databases">
        <title>Complete sequence of chromosome 3 of Burkholderia sp. 383.</title>
        <authorList>
            <consortium name="US DOE Joint Genome Institute"/>
            <person name="Copeland A."/>
            <person name="Lucas S."/>
            <person name="Lapidus A."/>
            <person name="Barry K."/>
            <person name="Detter J.C."/>
            <person name="Glavina T."/>
            <person name="Hammon N."/>
            <person name="Israni S."/>
            <person name="Pitluck S."/>
            <person name="Chain P."/>
            <person name="Malfatti S."/>
            <person name="Shin M."/>
            <person name="Vergez L."/>
            <person name="Schmutz J."/>
            <person name="Larimer F."/>
            <person name="Land M."/>
            <person name="Kyrpides N."/>
            <person name="Lykidis A."/>
            <person name="Richardson P."/>
        </authorList>
    </citation>
    <scope>NUCLEOTIDE SEQUENCE</scope>
    <source>
        <strain evidence="5">383</strain>
    </source>
</reference>
<dbReference type="GO" id="GO:0003700">
    <property type="term" value="F:DNA-binding transcription factor activity"/>
    <property type="evidence" value="ECO:0007669"/>
    <property type="project" value="InterPro"/>
</dbReference>
<dbReference type="Gene3D" id="1.10.10.60">
    <property type="entry name" value="Homeodomain-like"/>
    <property type="match status" value="1"/>
</dbReference>
<evidence type="ECO:0000256" key="3">
    <source>
        <dbReference type="ARBA" id="ARBA00023163"/>
    </source>
</evidence>
<dbReference type="PANTHER" id="PTHR47894:SF1">
    <property type="entry name" value="HTH-TYPE TRANSCRIPTIONAL REGULATOR VQSM"/>
    <property type="match status" value="1"/>
</dbReference>
<dbReference type="PANTHER" id="PTHR47894">
    <property type="entry name" value="HTH-TYPE TRANSCRIPTIONAL REGULATOR GADX"/>
    <property type="match status" value="1"/>
</dbReference>
<dbReference type="GO" id="GO:0005829">
    <property type="term" value="C:cytosol"/>
    <property type="evidence" value="ECO:0007669"/>
    <property type="project" value="TreeGrafter"/>
</dbReference>
<feature type="domain" description="HTH araC/xylS-type" evidence="4">
    <location>
        <begin position="233"/>
        <end position="335"/>
    </location>
</feature>
<proteinExistence type="predicted"/>
<dbReference type="PROSITE" id="PS01124">
    <property type="entry name" value="HTH_ARAC_FAMILY_2"/>
    <property type="match status" value="1"/>
</dbReference>
<dbReference type="InterPro" id="IPR032687">
    <property type="entry name" value="AraC-type_N"/>
</dbReference>
<keyword evidence="6" id="KW-1185">Reference proteome</keyword>
<evidence type="ECO:0000259" key="4">
    <source>
        <dbReference type="PROSITE" id="PS01124"/>
    </source>
</evidence>
<organism evidence="5 6">
    <name type="scientific">Burkholderia lata (strain ATCC 17760 / DSM 23089 / LMG 22485 / NCIMB 9086 / R18194 / 383)</name>
    <dbReference type="NCBI Taxonomy" id="482957"/>
    <lineage>
        <taxon>Bacteria</taxon>
        <taxon>Pseudomonadati</taxon>
        <taxon>Pseudomonadota</taxon>
        <taxon>Betaproteobacteria</taxon>
        <taxon>Burkholderiales</taxon>
        <taxon>Burkholderiaceae</taxon>
        <taxon>Burkholderia</taxon>
        <taxon>Burkholderia cepacia complex</taxon>
    </lineage>
</organism>
<dbReference type="AlphaFoldDB" id="Q39P15"/>
<dbReference type="InterPro" id="IPR009057">
    <property type="entry name" value="Homeodomain-like_sf"/>
</dbReference>
<dbReference type="InterPro" id="IPR018060">
    <property type="entry name" value="HTH_AraC"/>
</dbReference>
<dbReference type="Proteomes" id="UP000002705">
    <property type="component" value="Chromosome 3"/>
</dbReference>
<dbReference type="Pfam" id="PF12625">
    <property type="entry name" value="Arabinose_bd"/>
    <property type="match status" value="1"/>
</dbReference>
<accession>Q39P15</accession>
<dbReference type="GO" id="GO:0000976">
    <property type="term" value="F:transcription cis-regulatory region binding"/>
    <property type="evidence" value="ECO:0007669"/>
    <property type="project" value="TreeGrafter"/>
</dbReference>
<sequence length="339" mass="37861">MADVSKVDGSIAMHFVREAIRVARARGIDVERILLASDIESAFVDLDFARVTPQHYGRMWLLLAEQMDDEFFGMDSHAVRAGSFALACRCALGATSLEHALHRFTHFYRVAMDDLWPSVERRDGRACLVLTSRAGTPRPFALCMMFVILIGVSSWLAGRRIPITDVEFGVAVTDHVDEYRMLFGAATRFDGTRTFVAFDETFLDLPVIRDAASLAVFLHGAPSNILRRYRDRGSVSARIRQHLRGIDVAEWPDFTGVANAMHVAERTLFRRLSAEGRSYQHIKDELRRDMAVHLLGNSTLGIGDIAAQLGFSEPSAFHRAFRKWTGEGPGAYRATVTKG</sequence>
<dbReference type="SMART" id="SM00342">
    <property type="entry name" value="HTH_ARAC"/>
    <property type="match status" value="1"/>
</dbReference>
<dbReference type="EMBL" id="CP000150">
    <property type="protein sequence ID" value="ABB05801.1"/>
    <property type="molecule type" value="Genomic_DNA"/>
</dbReference>
<evidence type="ECO:0000256" key="2">
    <source>
        <dbReference type="ARBA" id="ARBA00023125"/>
    </source>
</evidence>
<keyword evidence="1" id="KW-0805">Transcription regulation</keyword>
<dbReference type="PATRIC" id="fig|482957.22.peg.7276"/>
<protein>
    <submittedName>
        <fullName evidence="5">Transcriptional regulator, AraC family</fullName>
    </submittedName>
</protein>
<evidence type="ECO:0000256" key="1">
    <source>
        <dbReference type="ARBA" id="ARBA00023015"/>
    </source>
</evidence>
<keyword evidence="2" id="KW-0238">DNA-binding</keyword>
<dbReference type="SUPFAM" id="SSF46689">
    <property type="entry name" value="Homeodomain-like"/>
    <property type="match status" value="1"/>
</dbReference>
<name>Q39P15_BURL3</name>